<evidence type="ECO:0000256" key="5">
    <source>
        <dbReference type="ARBA" id="ARBA00023242"/>
    </source>
</evidence>
<dbReference type="AlphaFoldDB" id="A0A420HQF2"/>
<dbReference type="InterPro" id="IPR046938">
    <property type="entry name" value="DNA_clamp_sf"/>
</dbReference>
<dbReference type="InterPro" id="IPR003011">
    <property type="entry name" value="Cell_cycle_checkpoint_Rad1"/>
</dbReference>
<dbReference type="PANTHER" id="PTHR10870:SF0">
    <property type="entry name" value="CELL CYCLE CHECKPOINT PROTEIN RAD1"/>
    <property type="match status" value="1"/>
</dbReference>
<dbReference type="Proteomes" id="UP000285405">
    <property type="component" value="Unassembled WGS sequence"/>
</dbReference>
<comment type="caution">
    <text evidence="6">The sequence shown here is derived from an EMBL/GenBank/DDBJ whole genome shotgun (WGS) entry which is preliminary data.</text>
</comment>
<dbReference type="GO" id="GO:0000077">
    <property type="term" value="P:DNA damage checkpoint signaling"/>
    <property type="evidence" value="ECO:0007669"/>
    <property type="project" value="InterPro"/>
</dbReference>
<evidence type="ECO:0000313" key="6">
    <source>
        <dbReference type="EMBL" id="RKF59658.1"/>
    </source>
</evidence>
<reference evidence="6 7" key="1">
    <citation type="journal article" date="2018" name="BMC Genomics">
        <title>Comparative genome analyses reveal sequence features reflecting distinct modes of host-adaptation between dicot and monocot powdery mildew.</title>
        <authorList>
            <person name="Wu Y."/>
            <person name="Ma X."/>
            <person name="Pan Z."/>
            <person name="Kale S.D."/>
            <person name="Song Y."/>
            <person name="King H."/>
            <person name="Zhang Q."/>
            <person name="Presley C."/>
            <person name="Deng X."/>
            <person name="Wei C.I."/>
            <person name="Xiao S."/>
        </authorList>
    </citation>
    <scope>NUCLEOTIDE SEQUENCE [LARGE SCALE GENOMIC DNA]</scope>
    <source>
        <strain evidence="6">UCSC1</strain>
    </source>
</reference>
<evidence type="ECO:0000313" key="7">
    <source>
        <dbReference type="Proteomes" id="UP000285405"/>
    </source>
</evidence>
<dbReference type="EMBL" id="MCBR01017349">
    <property type="protein sequence ID" value="RKF59658.1"/>
    <property type="molecule type" value="Genomic_DNA"/>
</dbReference>
<gene>
    <name evidence="6" type="ORF">GcC1_173012</name>
</gene>
<name>A0A420HQF2_9PEZI</name>
<keyword evidence="5" id="KW-0539">Nucleus</keyword>
<organism evidence="6 7">
    <name type="scientific">Golovinomyces cichoracearum</name>
    <dbReference type="NCBI Taxonomy" id="62708"/>
    <lineage>
        <taxon>Eukaryota</taxon>
        <taxon>Fungi</taxon>
        <taxon>Dikarya</taxon>
        <taxon>Ascomycota</taxon>
        <taxon>Pezizomycotina</taxon>
        <taxon>Leotiomycetes</taxon>
        <taxon>Erysiphales</taxon>
        <taxon>Erysiphaceae</taxon>
        <taxon>Golovinomyces</taxon>
    </lineage>
</organism>
<keyword evidence="4" id="KW-0234">DNA repair</keyword>
<comment type="similarity">
    <text evidence="2">Belongs to the rad1 family.</text>
</comment>
<accession>A0A420HQF2</accession>
<dbReference type="InterPro" id="IPR003021">
    <property type="entry name" value="Rad1_Rec1_Rad17"/>
</dbReference>
<dbReference type="PRINTS" id="PR01246">
    <property type="entry name" value="RAD1REPAIR"/>
</dbReference>
<dbReference type="PRINTS" id="PR01245">
    <property type="entry name" value="RAD1REC1"/>
</dbReference>
<evidence type="ECO:0000256" key="1">
    <source>
        <dbReference type="ARBA" id="ARBA00004123"/>
    </source>
</evidence>
<dbReference type="OrthoDB" id="337581at2759"/>
<evidence type="ECO:0000256" key="3">
    <source>
        <dbReference type="ARBA" id="ARBA00022763"/>
    </source>
</evidence>
<keyword evidence="3" id="KW-0227">DNA damage</keyword>
<protein>
    <submittedName>
        <fullName evidence="6">DNA damage checkpoint control protein rad1</fullName>
    </submittedName>
</protein>
<dbReference type="PANTHER" id="PTHR10870">
    <property type="entry name" value="CELL CYCLE CHECKPOINT PROTEIN RAD1"/>
    <property type="match status" value="1"/>
</dbReference>
<evidence type="ECO:0000256" key="4">
    <source>
        <dbReference type="ARBA" id="ARBA00023204"/>
    </source>
</evidence>
<dbReference type="CDD" id="cd00577">
    <property type="entry name" value="PCNA"/>
    <property type="match status" value="1"/>
</dbReference>
<comment type="subcellular location">
    <subcellularLocation>
        <location evidence="1">Nucleus</location>
    </subcellularLocation>
</comment>
<dbReference type="FunFam" id="3.70.10.10:FF:000014">
    <property type="entry name" value="DNA repair protein Rad1, putative"/>
    <property type="match status" value="1"/>
</dbReference>
<proteinExistence type="inferred from homology"/>
<dbReference type="GO" id="GO:0006281">
    <property type="term" value="P:DNA repair"/>
    <property type="evidence" value="ECO:0007669"/>
    <property type="project" value="UniProtKB-KW"/>
</dbReference>
<evidence type="ECO:0000256" key="2">
    <source>
        <dbReference type="ARBA" id="ARBA00010991"/>
    </source>
</evidence>
<dbReference type="GO" id="GO:0030896">
    <property type="term" value="C:checkpoint clamp complex"/>
    <property type="evidence" value="ECO:0007669"/>
    <property type="project" value="TreeGrafter"/>
</dbReference>
<dbReference type="Pfam" id="PF02144">
    <property type="entry name" value="Rad1"/>
    <property type="match status" value="1"/>
</dbReference>
<sequence length="332" mass="37258">MSAFRETSNDAPIFKSVSSSTKQLFQLLNCIRFAPKVHVQISEEGLRFAADEARVMQGIVFLDKTLFTTFFCNMPEFYLENDLQSSNPDLPTFQISLPALLETLQILGTTDHSFSRYSKSDHEYDANIRSGRTNAFSNQALGMNGVCRLSYQSPGSPLSIILEESNVTTTCHLTTYQAEYSEEIPFDRDSMQVKIIMQARWLFDALSELSTISSSRIDVTAYPTSPYFSLSAVGPLGSAGVDFYYGKDLLETFAVANKWTQCYKIDLLKTSIEAMKLASKVSIRGDEQGVLSLQFMVEVEGGGKNFIDFRFIPLIRSEEDDQTEYGSSDREL</sequence>
<dbReference type="Gene3D" id="3.70.10.10">
    <property type="match status" value="1"/>
</dbReference>
<dbReference type="SUPFAM" id="SSF55979">
    <property type="entry name" value="DNA clamp"/>
    <property type="match status" value="1"/>
</dbReference>